<evidence type="ECO:0000259" key="1">
    <source>
        <dbReference type="PROSITE" id="PS50144"/>
    </source>
</evidence>
<dbReference type="PANTHER" id="PTHR47022:SF1">
    <property type="entry name" value="BTB AND MATH DOMAIN-CONTAINING PROTEIN 36-RELATED"/>
    <property type="match status" value="1"/>
</dbReference>
<proteinExistence type="predicted"/>
<dbReference type="SMART" id="SM00061">
    <property type="entry name" value="MATH"/>
    <property type="match status" value="1"/>
</dbReference>
<protein>
    <recommendedName>
        <fullName evidence="1">MATH domain-containing protein</fullName>
    </recommendedName>
</protein>
<accession>A0AAN5D267</accession>
<dbReference type="AlphaFoldDB" id="A0AAN5D267"/>
<reference evidence="3" key="1">
    <citation type="submission" date="2022-10" db="EMBL/GenBank/DDBJ databases">
        <title>Genome assembly of Pristionchus species.</title>
        <authorList>
            <person name="Yoshida K."/>
            <person name="Sommer R.J."/>
        </authorList>
    </citation>
    <scope>NUCLEOTIDE SEQUENCE [LARGE SCALE GENOMIC DNA]</scope>
    <source>
        <strain evidence="3">RS5460</strain>
    </source>
</reference>
<name>A0AAN5D267_9BILA</name>
<gene>
    <name evidence="2" type="ORF">PMAYCL1PPCAC_24947</name>
</gene>
<dbReference type="InterPro" id="IPR008974">
    <property type="entry name" value="TRAF-like"/>
</dbReference>
<dbReference type="PROSITE" id="PS50144">
    <property type="entry name" value="MATH"/>
    <property type="match status" value="1"/>
</dbReference>
<evidence type="ECO:0000313" key="3">
    <source>
        <dbReference type="Proteomes" id="UP001328107"/>
    </source>
</evidence>
<dbReference type="Gene3D" id="2.60.210.10">
    <property type="entry name" value="Apoptosis, Tumor Necrosis Factor Receptor Associated Protein 2, Chain A"/>
    <property type="match status" value="1"/>
</dbReference>
<keyword evidence="3" id="KW-1185">Reference proteome</keyword>
<dbReference type="PANTHER" id="PTHR47022">
    <property type="entry name" value="BTB AND MATH DOMAIN-CONTAINING PROTEIN 36-RELATED"/>
    <property type="match status" value="1"/>
</dbReference>
<dbReference type="Proteomes" id="UP001328107">
    <property type="component" value="Unassembled WGS sequence"/>
</dbReference>
<dbReference type="Pfam" id="PF22486">
    <property type="entry name" value="MATH_2"/>
    <property type="match status" value="1"/>
</dbReference>
<comment type="caution">
    <text evidence="2">The sequence shown here is derived from an EMBL/GenBank/DDBJ whole genome shotgun (WGS) entry which is preliminary data.</text>
</comment>
<feature type="non-terminal residue" evidence="2">
    <location>
        <position position="133"/>
    </location>
</feature>
<dbReference type="EMBL" id="BTRK01000005">
    <property type="protein sequence ID" value="GMR54752.1"/>
    <property type="molecule type" value="Genomic_DNA"/>
</dbReference>
<dbReference type="InterPro" id="IPR002083">
    <property type="entry name" value="MATH/TRAF_dom"/>
</dbReference>
<sequence length="133" mass="15121">SDDSLSGFIRFEVDKVSTLGTGRRYSPEVEVRGIPWKLSVFKKSDLSSIGVSLDHGKSNSNIWSIDVSAELSLINTSDKGNPRTMDFKTTFNNKTLNWGFYEYISWEEVVNEKKGFIKDDKITLEVRFTLSNI</sequence>
<feature type="non-terminal residue" evidence="2">
    <location>
        <position position="1"/>
    </location>
</feature>
<organism evidence="2 3">
    <name type="scientific">Pristionchus mayeri</name>
    <dbReference type="NCBI Taxonomy" id="1317129"/>
    <lineage>
        <taxon>Eukaryota</taxon>
        <taxon>Metazoa</taxon>
        <taxon>Ecdysozoa</taxon>
        <taxon>Nematoda</taxon>
        <taxon>Chromadorea</taxon>
        <taxon>Rhabditida</taxon>
        <taxon>Rhabditina</taxon>
        <taxon>Diplogasteromorpha</taxon>
        <taxon>Diplogasteroidea</taxon>
        <taxon>Neodiplogasteridae</taxon>
        <taxon>Pristionchus</taxon>
    </lineage>
</organism>
<feature type="domain" description="MATH" evidence="1">
    <location>
        <begin position="6"/>
        <end position="128"/>
    </location>
</feature>
<dbReference type="SUPFAM" id="SSF49599">
    <property type="entry name" value="TRAF domain-like"/>
    <property type="match status" value="1"/>
</dbReference>
<evidence type="ECO:0000313" key="2">
    <source>
        <dbReference type="EMBL" id="GMR54752.1"/>
    </source>
</evidence>